<reference evidence="2 3" key="1">
    <citation type="submission" date="2019-07" db="EMBL/GenBank/DDBJ databases">
        <title>Genomic Encyclopedia of Archaeal and Bacterial Type Strains, Phase II (KMG-II): from individual species to whole genera.</title>
        <authorList>
            <person name="Goeker M."/>
        </authorList>
    </citation>
    <scope>NUCLEOTIDE SEQUENCE [LARGE SCALE GENOMIC DNA]</scope>
    <source>
        <strain evidence="2 3">ATCC BAA-1139</strain>
    </source>
</reference>
<gene>
    <name evidence="2" type="ORF">JN12_01166</name>
</gene>
<dbReference type="PROSITE" id="PS50801">
    <property type="entry name" value="STAS"/>
    <property type="match status" value="1"/>
</dbReference>
<dbReference type="InterPro" id="IPR036513">
    <property type="entry name" value="STAS_dom_sf"/>
</dbReference>
<evidence type="ECO:0000259" key="1">
    <source>
        <dbReference type="PROSITE" id="PS50801"/>
    </source>
</evidence>
<sequence length="120" mass="12500">MSDLSVQTLAAPDDPAAVVVTIAGEMTIPYAGELREHLLAAFQKANRITADLTAVTGIDVAGLQILCSAHRSSVFMKKSFTIIGGPGSAVWEAADAVGQLRQMGCVVDVCHTCIWTGGRG</sequence>
<proteinExistence type="predicted"/>
<dbReference type="Gene3D" id="3.30.750.24">
    <property type="entry name" value="STAS domain"/>
    <property type="match status" value="1"/>
</dbReference>
<dbReference type="Proteomes" id="UP000319449">
    <property type="component" value="Unassembled WGS sequence"/>
</dbReference>
<keyword evidence="3" id="KW-1185">Reference proteome</keyword>
<dbReference type="PANTHER" id="PTHR35849:SF2">
    <property type="entry name" value="BLR2341 PROTEIN"/>
    <property type="match status" value="1"/>
</dbReference>
<dbReference type="InterPro" id="IPR052746">
    <property type="entry name" value="MlaB_ABC_Transporter"/>
</dbReference>
<dbReference type="InterPro" id="IPR058548">
    <property type="entry name" value="MlaB-like_STAS"/>
</dbReference>
<feature type="domain" description="STAS" evidence="1">
    <location>
        <begin position="7"/>
        <end position="66"/>
    </location>
</feature>
<dbReference type="AlphaFoldDB" id="A0A562W882"/>
<dbReference type="OrthoDB" id="5397031at2"/>
<evidence type="ECO:0000313" key="3">
    <source>
        <dbReference type="Proteomes" id="UP000319449"/>
    </source>
</evidence>
<dbReference type="Pfam" id="PF13466">
    <property type="entry name" value="STAS_2"/>
    <property type="match status" value="1"/>
</dbReference>
<accession>A0A562W882</accession>
<dbReference type="PANTHER" id="PTHR35849">
    <property type="entry name" value="BLR2341 PROTEIN"/>
    <property type="match status" value="1"/>
</dbReference>
<protein>
    <submittedName>
        <fullName evidence="2">STAS domain-containing protein</fullName>
    </submittedName>
</protein>
<comment type="caution">
    <text evidence="2">The sequence shown here is derived from an EMBL/GenBank/DDBJ whole genome shotgun (WGS) entry which is preliminary data.</text>
</comment>
<organism evidence="2 3">
    <name type="scientific">Geobacter argillaceus</name>
    <dbReference type="NCBI Taxonomy" id="345631"/>
    <lineage>
        <taxon>Bacteria</taxon>
        <taxon>Pseudomonadati</taxon>
        <taxon>Thermodesulfobacteriota</taxon>
        <taxon>Desulfuromonadia</taxon>
        <taxon>Geobacterales</taxon>
        <taxon>Geobacteraceae</taxon>
        <taxon>Geobacter</taxon>
    </lineage>
</organism>
<evidence type="ECO:0000313" key="2">
    <source>
        <dbReference type="EMBL" id="TWJ26460.1"/>
    </source>
</evidence>
<name>A0A562W882_9BACT</name>
<dbReference type="SUPFAM" id="SSF52091">
    <property type="entry name" value="SpoIIaa-like"/>
    <property type="match status" value="1"/>
</dbReference>
<dbReference type="RefSeq" id="WP_145019610.1">
    <property type="nucleotide sequence ID" value="NZ_VLLN01000005.1"/>
</dbReference>
<dbReference type="CDD" id="cd07043">
    <property type="entry name" value="STAS_anti-anti-sigma_factors"/>
    <property type="match status" value="1"/>
</dbReference>
<dbReference type="EMBL" id="VLLN01000005">
    <property type="protein sequence ID" value="TWJ26460.1"/>
    <property type="molecule type" value="Genomic_DNA"/>
</dbReference>
<dbReference type="InterPro" id="IPR002645">
    <property type="entry name" value="STAS_dom"/>
</dbReference>